<dbReference type="Pfam" id="PF00877">
    <property type="entry name" value="NLPC_P60"/>
    <property type="match status" value="1"/>
</dbReference>
<dbReference type="Proteomes" id="UP001589693">
    <property type="component" value="Unassembled WGS sequence"/>
</dbReference>
<evidence type="ECO:0000256" key="3">
    <source>
        <dbReference type="ARBA" id="ARBA00022801"/>
    </source>
</evidence>
<gene>
    <name evidence="7" type="ORF">ACFFQA_32225</name>
</gene>
<keyword evidence="2" id="KW-0645">Protease</keyword>
<evidence type="ECO:0000256" key="5">
    <source>
        <dbReference type="SAM" id="SignalP"/>
    </source>
</evidence>
<accession>A0ABV6A652</accession>
<evidence type="ECO:0000313" key="8">
    <source>
        <dbReference type="Proteomes" id="UP001589693"/>
    </source>
</evidence>
<dbReference type="RefSeq" id="WP_377860505.1">
    <property type="nucleotide sequence ID" value="NZ_JBHLZU010000027.1"/>
</dbReference>
<feature type="chain" id="PRO_5047262981" evidence="5">
    <location>
        <begin position="30"/>
        <end position="163"/>
    </location>
</feature>
<protein>
    <submittedName>
        <fullName evidence="7">NlpC/P60 family protein</fullName>
    </submittedName>
</protein>
<evidence type="ECO:0000256" key="4">
    <source>
        <dbReference type="ARBA" id="ARBA00022807"/>
    </source>
</evidence>
<evidence type="ECO:0000259" key="6">
    <source>
        <dbReference type="Pfam" id="PF00877"/>
    </source>
</evidence>
<evidence type="ECO:0000256" key="1">
    <source>
        <dbReference type="ARBA" id="ARBA00007074"/>
    </source>
</evidence>
<keyword evidence="5" id="KW-0732">Signal</keyword>
<sequence>MRLSAFAKLGTACALTLATVGVAAPAATAAPAGQAVSAAELDAIAAAHPAAARAVSWAKSMVGKSQYHHYCELFVELAYGTSGRFASAKSHYNWQKSNGRLKSGNAPAGALVFMYMNSTYGHVVVSLGNGTAVSTGQKSSKIEILSTAGNAGWADAPSSWPGR</sequence>
<keyword evidence="3" id="KW-0378">Hydrolase</keyword>
<keyword evidence="8" id="KW-1185">Reference proteome</keyword>
<dbReference type="InterPro" id="IPR000064">
    <property type="entry name" value="NLP_P60_dom"/>
</dbReference>
<organism evidence="7 8">
    <name type="scientific">Allokutzneria oryzae</name>
    <dbReference type="NCBI Taxonomy" id="1378989"/>
    <lineage>
        <taxon>Bacteria</taxon>
        <taxon>Bacillati</taxon>
        <taxon>Actinomycetota</taxon>
        <taxon>Actinomycetes</taxon>
        <taxon>Pseudonocardiales</taxon>
        <taxon>Pseudonocardiaceae</taxon>
        <taxon>Allokutzneria</taxon>
    </lineage>
</organism>
<dbReference type="EMBL" id="JBHLZU010000027">
    <property type="protein sequence ID" value="MFB9908627.1"/>
    <property type="molecule type" value="Genomic_DNA"/>
</dbReference>
<name>A0ABV6A652_9PSEU</name>
<comment type="caution">
    <text evidence="7">The sequence shown here is derived from an EMBL/GenBank/DDBJ whole genome shotgun (WGS) entry which is preliminary data.</text>
</comment>
<feature type="signal peptide" evidence="5">
    <location>
        <begin position="1"/>
        <end position="29"/>
    </location>
</feature>
<comment type="similarity">
    <text evidence="1">Belongs to the peptidase C40 family.</text>
</comment>
<dbReference type="Gene3D" id="3.90.1720.10">
    <property type="entry name" value="endopeptidase domain like (from Nostoc punctiforme)"/>
    <property type="match status" value="1"/>
</dbReference>
<keyword evidence="4" id="KW-0788">Thiol protease</keyword>
<dbReference type="InterPro" id="IPR038765">
    <property type="entry name" value="Papain-like_cys_pep_sf"/>
</dbReference>
<reference evidence="7 8" key="1">
    <citation type="submission" date="2024-09" db="EMBL/GenBank/DDBJ databases">
        <authorList>
            <person name="Sun Q."/>
            <person name="Mori K."/>
        </authorList>
    </citation>
    <scope>NUCLEOTIDE SEQUENCE [LARGE SCALE GENOMIC DNA]</scope>
    <source>
        <strain evidence="7 8">TBRC 7907</strain>
    </source>
</reference>
<proteinExistence type="inferred from homology"/>
<evidence type="ECO:0000313" key="7">
    <source>
        <dbReference type="EMBL" id="MFB9908627.1"/>
    </source>
</evidence>
<feature type="domain" description="NlpC/P60" evidence="6">
    <location>
        <begin position="63"/>
        <end position="149"/>
    </location>
</feature>
<evidence type="ECO:0000256" key="2">
    <source>
        <dbReference type="ARBA" id="ARBA00022670"/>
    </source>
</evidence>
<dbReference type="SUPFAM" id="SSF54001">
    <property type="entry name" value="Cysteine proteinases"/>
    <property type="match status" value="1"/>
</dbReference>